<organism evidence="2 3">
    <name type="scientific">Terrabacter lapilli</name>
    <dbReference type="NCBI Taxonomy" id="436231"/>
    <lineage>
        <taxon>Bacteria</taxon>
        <taxon>Bacillati</taxon>
        <taxon>Actinomycetota</taxon>
        <taxon>Actinomycetes</taxon>
        <taxon>Micrococcales</taxon>
        <taxon>Intrasporangiaceae</taxon>
        <taxon>Terrabacter</taxon>
    </lineage>
</organism>
<dbReference type="Proteomes" id="UP001500013">
    <property type="component" value="Unassembled WGS sequence"/>
</dbReference>
<name>A0ABN2S8K1_9MICO</name>
<dbReference type="PROSITE" id="PS51257">
    <property type="entry name" value="PROKAR_LIPOPROTEIN"/>
    <property type="match status" value="1"/>
</dbReference>
<comment type="caution">
    <text evidence="2">The sequence shown here is derived from an EMBL/GenBank/DDBJ whole genome shotgun (WGS) entry which is preliminary data.</text>
</comment>
<dbReference type="RefSeq" id="WP_344062628.1">
    <property type="nucleotide sequence ID" value="NZ_BAAAPU010000007.1"/>
</dbReference>
<reference evidence="2 3" key="1">
    <citation type="journal article" date="2019" name="Int. J. Syst. Evol. Microbiol.">
        <title>The Global Catalogue of Microorganisms (GCM) 10K type strain sequencing project: providing services to taxonomists for standard genome sequencing and annotation.</title>
        <authorList>
            <consortium name="The Broad Institute Genomics Platform"/>
            <consortium name="The Broad Institute Genome Sequencing Center for Infectious Disease"/>
            <person name="Wu L."/>
            <person name="Ma J."/>
        </authorList>
    </citation>
    <scope>NUCLEOTIDE SEQUENCE [LARGE SCALE GENOMIC DNA]</scope>
    <source>
        <strain evidence="2 3">JCM 15628</strain>
    </source>
</reference>
<accession>A0ABN2S8K1</accession>
<proteinExistence type="predicted"/>
<feature type="chain" id="PRO_5046570138" evidence="1">
    <location>
        <begin position="20"/>
        <end position="344"/>
    </location>
</feature>
<keyword evidence="1" id="KW-0732">Signal</keyword>
<sequence length="344" mass="36269">MRRGRVLAALAAASALWLGGCGEPAPVAAPPGTEQFNIAPGEFKGQTAHDARYAGLVDALRSKGTGVWIESDVVKAYQAGPARYHQVLGIDLSLARRPGVAGIKIADELGYHDGTTREQAAAVVRQAVRDIHTASPGTKVLIDVVVPELGCLSWAPNSTPSMRMCGANAVTANPGASIAAVDGYAASGVDVIDLSAGLQDESWYVAQGTTADAAMRQCWREAVRRWGSRVTLQARKALAHAGPYPGDDAQAQAEVHTYVDIPLAEGAKAVDVWTWAQRYQGQLVTLTDPGGAPNALTRALQERRKKGARLWTNMTPSTYQVDRAHDVLAVASQFDVVLVAAGTG</sequence>
<gene>
    <name evidence="2" type="ORF">GCM10009817_24570</name>
</gene>
<keyword evidence="3" id="KW-1185">Reference proteome</keyword>
<evidence type="ECO:0000256" key="1">
    <source>
        <dbReference type="SAM" id="SignalP"/>
    </source>
</evidence>
<evidence type="ECO:0000313" key="2">
    <source>
        <dbReference type="EMBL" id="GAA1982378.1"/>
    </source>
</evidence>
<dbReference type="EMBL" id="BAAAPU010000007">
    <property type="protein sequence ID" value="GAA1982378.1"/>
    <property type="molecule type" value="Genomic_DNA"/>
</dbReference>
<protein>
    <submittedName>
        <fullName evidence="2">Uncharacterized protein</fullName>
    </submittedName>
</protein>
<feature type="signal peptide" evidence="1">
    <location>
        <begin position="1"/>
        <end position="19"/>
    </location>
</feature>
<evidence type="ECO:0000313" key="3">
    <source>
        <dbReference type="Proteomes" id="UP001500013"/>
    </source>
</evidence>